<evidence type="ECO:0000313" key="1">
    <source>
        <dbReference type="EMBL" id="CAK9322932.1"/>
    </source>
</evidence>
<dbReference type="Proteomes" id="UP001642487">
    <property type="component" value="Chromosome 5"/>
</dbReference>
<dbReference type="EMBL" id="OZ021739">
    <property type="protein sequence ID" value="CAK9322932.1"/>
    <property type="molecule type" value="Genomic_DNA"/>
</dbReference>
<gene>
    <name evidence="1" type="ORF">CITCOLO1_LOCUS15098</name>
</gene>
<reference evidence="1 2" key="1">
    <citation type="submission" date="2024-03" db="EMBL/GenBank/DDBJ databases">
        <authorList>
            <person name="Gkanogiannis A."/>
            <person name="Becerra Lopez-Lavalle L."/>
        </authorList>
    </citation>
    <scope>NUCLEOTIDE SEQUENCE [LARGE SCALE GENOMIC DNA]</scope>
</reference>
<keyword evidence="2" id="KW-1185">Reference proteome</keyword>
<proteinExistence type="predicted"/>
<protein>
    <submittedName>
        <fullName evidence="1">Uncharacterized protein</fullName>
    </submittedName>
</protein>
<name>A0ABP0YSK5_9ROSI</name>
<organism evidence="1 2">
    <name type="scientific">Citrullus colocynthis</name>
    <name type="common">colocynth</name>
    <dbReference type="NCBI Taxonomy" id="252529"/>
    <lineage>
        <taxon>Eukaryota</taxon>
        <taxon>Viridiplantae</taxon>
        <taxon>Streptophyta</taxon>
        <taxon>Embryophyta</taxon>
        <taxon>Tracheophyta</taxon>
        <taxon>Spermatophyta</taxon>
        <taxon>Magnoliopsida</taxon>
        <taxon>eudicotyledons</taxon>
        <taxon>Gunneridae</taxon>
        <taxon>Pentapetalae</taxon>
        <taxon>rosids</taxon>
        <taxon>fabids</taxon>
        <taxon>Cucurbitales</taxon>
        <taxon>Cucurbitaceae</taxon>
        <taxon>Benincaseae</taxon>
        <taxon>Citrullus</taxon>
    </lineage>
</organism>
<accession>A0ABP0YSK5</accession>
<evidence type="ECO:0000313" key="2">
    <source>
        <dbReference type="Proteomes" id="UP001642487"/>
    </source>
</evidence>
<sequence length="84" mass="9672">MCVCMKKEKRTINGLSHINTNSPSFFFFFSETPICLILVRSKFLLSPLSSLSHLSLALNYSTLQFSSLSRIQEIETLLVWVIWD</sequence>